<keyword evidence="4 10" id="KW-0963">Cytoplasm</keyword>
<dbReference type="EMBL" id="JXSL01000034">
    <property type="protein sequence ID" value="KIL96838.1"/>
    <property type="molecule type" value="Genomic_DNA"/>
</dbReference>
<dbReference type="NCBIfam" id="NF006878">
    <property type="entry name" value="PRK09375.1-2"/>
    <property type="match status" value="1"/>
</dbReference>
<evidence type="ECO:0000256" key="4">
    <source>
        <dbReference type="ARBA" id="ARBA00022490"/>
    </source>
</evidence>
<comment type="catalytic activity">
    <reaction evidence="10">
        <text>iminosuccinate + dihydroxyacetone phosphate = quinolinate + phosphate + 2 H2O + H(+)</text>
        <dbReference type="Rhea" id="RHEA:25888"/>
        <dbReference type="ChEBI" id="CHEBI:15377"/>
        <dbReference type="ChEBI" id="CHEBI:15378"/>
        <dbReference type="ChEBI" id="CHEBI:29959"/>
        <dbReference type="ChEBI" id="CHEBI:43474"/>
        <dbReference type="ChEBI" id="CHEBI:57642"/>
        <dbReference type="ChEBI" id="CHEBI:77875"/>
        <dbReference type="EC" id="2.5.1.72"/>
    </reaction>
</comment>
<feature type="binding site" evidence="10">
    <location>
        <position position="284"/>
    </location>
    <ligand>
        <name>[4Fe-4S] cluster</name>
        <dbReference type="ChEBI" id="CHEBI:49883"/>
    </ligand>
</feature>
<dbReference type="FunFam" id="3.40.50.10800:FF:000003">
    <property type="entry name" value="Quinolinate synthase A"/>
    <property type="match status" value="1"/>
</dbReference>
<dbReference type="UniPathway" id="UPA00253">
    <property type="reaction ID" value="UER00327"/>
</dbReference>
<dbReference type="EC" id="2.5.1.72" evidence="2 10"/>
<keyword evidence="5 10" id="KW-0662">Pyridine nucleotide biosynthesis</keyword>
<gene>
    <name evidence="10" type="primary">nadA</name>
    <name evidence="11" type="ORF">CCC_01704</name>
</gene>
<feature type="binding site" evidence="10">
    <location>
        <position position="42"/>
    </location>
    <ligand>
        <name>iminosuccinate</name>
        <dbReference type="ChEBI" id="CHEBI:77875"/>
    </ligand>
</feature>
<evidence type="ECO:0000256" key="2">
    <source>
        <dbReference type="ARBA" id="ARBA00012669"/>
    </source>
</evidence>
<dbReference type="SUPFAM" id="SSF142754">
    <property type="entry name" value="NadA-like"/>
    <property type="match status" value="1"/>
</dbReference>
<evidence type="ECO:0000256" key="3">
    <source>
        <dbReference type="ARBA" id="ARBA00022485"/>
    </source>
</evidence>
<dbReference type="GO" id="GO:0046872">
    <property type="term" value="F:metal ion binding"/>
    <property type="evidence" value="ECO:0007669"/>
    <property type="project" value="UniProtKB-KW"/>
</dbReference>
<reference evidence="11 12" key="1">
    <citation type="submission" date="2015-01" db="EMBL/GenBank/DDBJ databases">
        <title>Genome Sequence of Magnetospirillum magnetotacticum Strain MS-1.</title>
        <authorList>
            <person name="Marinov G.K."/>
            <person name="Smalley M.D."/>
            <person name="DeSalvo G."/>
        </authorList>
    </citation>
    <scope>NUCLEOTIDE SEQUENCE [LARGE SCALE GENOMIC DNA]</scope>
    <source>
        <strain evidence="11 12">MS-1</strain>
    </source>
</reference>
<dbReference type="GO" id="GO:0051539">
    <property type="term" value="F:4 iron, 4 sulfur cluster binding"/>
    <property type="evidence" value="ECO:0007669"/>
    <property type="project" value="UniProtKB-KW"/>
</dbReference>
<proteinExistence type="inferred from homology"/>
<evidence type="ECO:0000313" key="11">
    <source>
        <dbReference type="EMBL" id="KIL96838.1"/>
    </source>
</evidence>
<keyword evidence="6 10" id="KW-0808">Transferase</keyword>
<dbReference type="PANTHER" id="PTHR30573">
    <property type="entry name" value="QUINOLINATE SYNTHETASE A"/>
    <property type="match status" value="1"/>
</dbReference>
<comment type="subcellular location">
    <subcellularLocation>
        <location evidence="10">Cytoplasm</location>
    </subcellularLocation>
</comment>
<feature type="binding site" evidence="10">
    <location>
        <position position="59"/>
    </location>
    <ligand>
        <name>iminosuccinate</name>
        <dbReference type="ChEBI" id="CHEBI:77875"/>
    </ligand>
</feature>
<feature type="binding site" evidence="10">
    <location>
        <position position="147"/>
    </location>
    <ligand>
        <name>iminosuccinate</name>
        <dbReference type="ChEBI" id="CHEBI:77875"/>
    </ligand>
</feature>
<comment type="function">
    <text evidence="10">Catalyzes the condensation of iminoaspartate with dihydroxyacetone phosphate to form quinolinate.</text>
</comment>
<dbReference type="InterPro" id="IPR036094">
    <property type="entry name" value="NadA_sf"/>
</dbReference>
<dbReference type="PANTHER" id="PTHR30573:SF0">
    <property type="entry name" value="QUINOLINATE SYNTHASE, CHLOROPLASTIC"/>
    <property type="match status" value="1"/>
</dbReference>
<dbReference type="HAMAP" id="MF_00568">
    <property type="entry name" value="NadA_type2"/>
    <property type="match status" value="1"/>
</dbReference>
<dbReference type="GO" id="GO:0034628">
    <property type="term" value="P:'de novo' NAD+ biosynthetic process from L-aspartate"/>
    <property type="evidence" value="ECO:0007669"/>
    <property type="project" value="TreeGrafter"/>
</dbReference>
<comment type="caution">
    <text evidence="11">The sequence shown here is derived from an EMBL/GenBank/DDBJ whole genome shotgun (WGS) entry which is preliminary data.</text>
</comment>
<comment type="pathway">
    <text evidence="1 10">Cofactor biosynthesis; NAD(+) biosynthesis; quinolinate from iminoaspartate: step 1/1.</text>
</comment>
<feature type="binding site" evidence="10">
    <location>
        <position position="233"/>
    </location>
    <ligand>
        <name>iminosuccinate</name>
        <dbReference type="ChEBI" id="CHEBI:77875"/>
    </ligand>
</feature>
<feature type="binding site" evidence="10">
    <location>
        <position position="190"/>
    </location>
    <ligand>
        <name>[4Fe-4S] cluster</name>
        <dbReference type="ChEBI" id="CHEBI:49883"/>
    </ligand>
</feature>
<comment type="cofactor">
    <cofactor evidence="10">
        <name>[4Fe-4S] cluster</name>
        <dbReference type="ChEBI" id="CHEBI:49883"/>
    </cofactor>
    <text evidence="10">Binds 1 [4Fe-4S] cluster per subunit.</text>
</comment>
<dbReference type="Proteomes" id="UP000031971">
    <property type="component" value="Unassembled WGS sequence"/>
</dbReference>
<evidence type="ECO:0000256" key="10">
    <source>
        <dbReference type="HAMAP-Rule" id="MF_00568"/>
    </source>
</evidence>
<organism evidence="11 12">
    <name type="scientific">Paramagnetospirillum magnetotacticum MS-1</name>
    <dbReference type="NCBI Taxonomy" id="272627"/>
    <lineage>
        <taxon>Bacteria</taxon>
        <taxon>Pseudomonadati</taxon>
        <taxon>Pseudomonadota</taxon>
        <taxon>Alphaproteobacteria</taxon>
        <taxon>Rhodospirillales</taxon>
        <taxon>Magnetospirillaceae</taxon>
        <taxon>Paramagnetospirillum</taxon>
    </lineage>
</organism>
<feature type="binding site" evidence="10">
    <location>
        <position position="104"/>
    </location>
    <ligand>
        <name>[4Fe-4S] cluster</name>
        <dbReference type="ChEBI" id="CHEBI:49883"/>
    </ligand>
</feature>
<dbReference type="InterPro" id="IPR003473">
    <property type="entry name" value="NadA"/>
</dbReference>
<evidence type="ECO:0000256" key="9">
    <source>
        <dbReference type="ARBA" id="ARBA00023014"/>
    </source>
</evidence>
<keyword evidence="12" id="KW-1185">Reference proteome</keyword>
<keyword evidence="7 10" id="KW-0479">Metal-binding</keyword>
<feature type="binding site" evidence="10">
    <location>
        <begin position="216"/>
        <end position="218"/>
    </location>
    <ligand>
        <name>iminosuccinate</name>
        <dbReference type="ChEBI" id="CHEBI:77875"/>
    </ligand>
</feature>
<evidence type="ECO:0000256" key="8">
    <source>
        <dbReference type="ARBA" id="ARBA00023004"/>
    </source>
</evidence>
<sequence>MTDTIILPSAGAMTEADIDPTLDLVAEIGRLRKERNAVILAHYYQEGEIQDLADFVGDSLDLSRKAAATDADVIVFCGVRFMGEVAKILSPSKLVVIPDAEAGCSLEESCRPEPFRAFREKHPDHIAVTYINCSAEVKALSDVIVTSSNAESIIRQLPADRPILFAPDRHLGAYMQKKTGRDMTLWPGSCIIHEQFSEKELVKLKVRHPKALVAAHPECPDSILNHADHVGSTRNILDFVLASPAQEFIIATEQHIIHQMSKAAPGKTFIPAPGADGGCSCSNCPFMAKNTLEKIYLCLKNDAPAITVPEDLRVAALKPLERMLEMSKSVPMSGEKTNAA</sequence>
<protein>
    <recommendedName>
        <fullName evidence="2 10">Quinolinate synthase</fullName>
        <ecNumber evidence="2 10">2.5.1.72</ecNumber>
    </recommendedName>
</protein>
<evidence type="ECO:0000256" key="7">
    <source>
        <dbReference type="ARBA" id="ARBA00022723"/>
    </source>
</evidence>
<keyword evidence="3 10" id="KW-0004">4Fe-4S</keyword>
<dbReference type="AlphaFoldDB" id="A0A0C2YP06"/>
<evidence type="ECO:0000256" key="6">
    <source>
        <dbReference type="ARBA" id="ARBA00022679"/>
    </source>
</evidence>
<keyword evidence="9 10" id="KW-0411">Iron-sulfur</keyword>
<dbReference type="Gene3D" id="3.40.50.10800">
    <property type="entry name" value="NadA-like"/>
    <property type="match status" value="3"/>
</dbReference>
<comment type="similarity">
    <text evidence="10">Belongs to the quinolinate synthase family. Type 2 subfamily.</text>
</comment>
<dbReference type="RefSeq" id="WP_201773322.1">
    <property type="nucleotide sequence ID" value="NZ_JXSL01000034.1"/>
</dbReference>
<evidence type="ECO:0000256" key="1">
    <source>
        <dbReference type="ARBA" id="ARBA00005065"/>
    </source>
</evidence>
<dbReference type="STRING" id="272627.CCC_01704"/>
<feature type="binding site" evidence="10">
    <location>
        <begin position="130"/>
        <end position="132"/>
    </location>
    <ligand>
        <name>iminosuccinate</name>
        <dbReference type="ChEBI" id="CHEBI:77875"/>
    </ligand>
</feature>
<evidence type="ECO:0000256" key="5">
    <source>
        <dbReference type="ARBA" id="ARBA00022642"/>
    </source>
</evidence>
<dbReference type="InterPro" id="IPR023066">
    <property type="entry name" value="Quinolinate_synth_type2"/>
</dbReference>
<dbReference type="Pfam" id="PF02445">
    <property type="entry name" value="NadA"/>
    <property type="match status" value="1"/>
</dbReference>
<keyword evidence="8 10" id="KW-0408">Iron</keyword>
<dbReference type="GO" id="GO:0008987">
    <property type="term" value="F:quinolinate synthetase A activity"/>
    <property type="evidence" value="ECO:0007669"/>
    <property type="project" value="UniProtKB-UniRule"/>
</dbReference>
<accession>A0A0C2YP06</accession>
<dbReference type="GO" id="GO:0005829">
    <property type="term" value="C:cytosol"/>
    <property type="evidence" value="ECO:0007669"/>
    <property type="project" value="TreeGrafter"/>
</dbReference>
<name>A0A0C2YP06_PARME</name>
<evidence type="ECO:0000313" key="12">
    <source>
        <dbReference type="Proteomes" id="UP000031971"/>
    </source>
</evidence>
<dbReference type="NCBIfam" id="TIGR00550">
    <property type="entry name" value="nadA"/>
    <property type="match status" value="1"/>
</dbReference>